<gene>
    <name evidence="2" type="ORF">AAEO57_13680</name>
</gene>
<sequence>MEKKKLIYAALVFIVSFAITYVLIKNYKKSQNTIENIQVK</sequence>
<evidence type="ECO:0000256" key="1">
    <source>
        <dbReference type="SAM" id="Phobius"/>
    </source>
</evidence>
<accession>A0ABU9IQU5</accession>
<protein>
    <submittedName>
        <fullName evidence="2">Uncharacterized protein</fullName>
    </submittedName>
</protein>
<keyword evidence="1" id="KW-0472">Membrane</keyword>
<keyword evidence="1" id="KW-0812">Transmembrane</keyword>
<feature type="transmembrane region" description="Helical" evidence="1">
    <location>
        <begin position="6"/>
        <end position="24"/>
    </location>
</feature>
<evidence type="ECO:0000313" key="2">
    <source>
        <dbReference type="EMBL" id="MEL1254836.1"/>
    </source>
</evidence>
<evidence type="ECO:0000313" key="3">
    <source>
        <dbReference type="Proteomes" id="UP001485226"/>
    </source>
</evidence>
<dbReference type="RefSeq" id="WP_280115297.1">
    <property type="nucleotide sequence ID" value="NZ_JBBYHS010000013.1"/>
</dbReference>
<name>A0ABU9IQU5_9FLAO</name>
<dbReference type="EMBL" id="JBBYHS010000013">
    <property type="protein sequence ID" value="MEL1254836.1"/>
    <property type="molecule type" value="Genomic_DNA"/>
</dbReference>
<dbReference type="Proteomes" id="UP001485226">
    <property type="component" value="Unassembled WGS sequence"/>
</dbReference>
<proteinExistence type="predicted"/>
<reference evidence="2 3" key="1">
    <citation type="submission" date="2024-04" db="EMBL/GenBank/DDBJ databases">
        <title>Flavobacterium sp. DGU38 16S ribosomal RNA gene Genome sequencing and assembly.</title>
        <authorList>
            <person name="Park S."/>
        </authorList>
    </citation>
    <scope>NUCLEOTIDE SEQUENCE [LARGE SCALE GENOMIC DNA]</scope>
    <source>
        <strain evidence="2 3">DGU38</strain>
    </source>
</reference>
<comment type="caution">
    <text evidence="2">The sequence shown here is derived from an EMBL/GenBank/DDBJ whole genome shotgun (WGS) entry which is preliminary data.</text>
</comment>
<keyword evidence="1" id="KW-1133">Transmembrane helix</keyword>
<keyword evidence="3" id="KW-1185">Reference proteome</keyword>
<organism evidence="2 3">
    <name type="scientific">Flavobacterium calami</name>
    <dbReference type="NCBI Taxonomy" id="3139144"/>
    <lineage>
        <taxon>Bacteria</taxon>
        <taxon>Pseudomonadati</taxon>
        <taxon>Bacteroidota</taxon>
        <taxon>Flavobacteriia</taxon>
        <taxon>Flavobacteriales</taxon>
        <taxon>Flavobacteriaceae</taxon>
        <taxon>Flavobacterium</taxon>
    </lineage>
</organism>